<organism evidence="1 2">
    <name type="scientific">Microbacterium esteraromaticum</name>
    <dbReference type="NCBI Taxonomy" id="57043"/>
    <lineage>
        <taxon>Bacteria</taxon>
        <taxon>Bacillati</taxon>
        <taxon>Actinomycetota</taxon>
        <taxon>Actinomycetes</taxon>
        <taxon>Micrococcales</taxon>
        <taxon>Microbacteriaceae</taxon>
        <taxon>Microbacterium</taxon>
    </lineage>
</organism>
<name>A0A1R4KPX6_9MICO</name>
<dbReference type="AlphaFoldDB" id="A0A1R4KPX6"/>
<gene>
    <name evidence="1" type="ORF">FM104_14900</name>
</gene>
<keyword evidence="2" id="KW-1185">Reference proteome</keyword>
<dbReference type="EMBL" id="FUKO01000043">
    <property type="protein sequence ID" value="SJN46431.1"/>
    <property type="molecule type" value="Genomic_DNA"/>
</dbReference>
<accession>A0A1R4KPX6</accession>
<reference evidence="1 2" key="1">
    <citation type="submission" date="2017-02" db="EMBL/GenBank/DDBJ databases">
        <authorList>
            <person name="Peterson S.W."/>
        </authorList>
    </citation>
    <scope>NUCLEOTIDE SEQUENCE [LARGE SCALE GENOMIC DNA]</scope>
    <source>
        <strain evidence="1 2">B Mb 05.01</strain>
    </source>
</reference>
<proteinExistence type="predicted"/>
<sequence>MSNPDAILDSRLVAVHCLAESEYVEGDYSTDQFEKDMRSNRLPFDATETIANDCLYGAGFAYFDMSNE</sequence>
<protein>
    <submittedName>
        <fullName evidence="1">Uncharacterized protein</fullName>
    </submittedName>
</protein>
<evidence type="ECO:0000313" key="1">
    <source>
        <dbReference type="EMBL" id="SJN46431.1"/>
    </source>
</evidence>
<dbReference type="Proteomes" id="UP000196320">
    <property type="component" value="Unassembled WGS sequence"/>
</dbReference>
<evidence type="ECO:0000313" key="2">
    <source>
        <dbReference type="Proteomes" id="UP000196320"/>
    </source>
</evidence>